<dbReference type="Proteomes" id="UP000614460">
    <property type="component" value="Unassembled WGS sequence"/>
</dbReference>
<dbReference type="SUPFAM" id="SSF50199">
    <property type="entry name" value="Staphylococcal nuclease"/>
    <property type="match status" value="1"/>
</dbReference>
<dbReference type="AlphaFoldDB" id="A0A8H9G0C0"/>
<dbReference type="GO" id="GO:0004519">
    <property type="term" value="F:endonuclease activity"/>
    <property type="evidence" value="ECO:0007669"/>
    <property type="project" value="UniProtKB-KW"/>
</dbReference>
<accession>A0A8H9G0C0</accession>
<dbReference type="InterPro" id="IPR035437">
    <property type="entry name" value="SNase_OB-fold_sf"/>
</dbReference>
<dbReference type="PROSITE" id="PS01123">
    <property type="entry name" value="TNASE_1"/>
    <property type="match status" value="1"/>
</dbReference>
<feature type="domain" description="TNase-like" evidence="4">
    <location>
        <begin position="24"/>
        <end position="145"/>
    </location>
</feature>
<dbReference type="SMART" id="SM00318">
    <property type="entry name" value="SNc"/>
    <property type="match status" value="1"/>
</dbReference>
<sequence>MFKKHLPYLIIIFFLTCQHAIAQQKIFGRVVRISDGDTITILDSLNQQHRVRLHGIDSPEKGQDYYQVAKEYIGQLCFQREVEVSILKYDHYKRAIGKVFIDSIEVNISMLKAGLAWHFLQFDKSEEYAQAEAEARLNKRNLWSLKTAQAPWEFRKIKRQQQKLKAK</sequence>
<organism evidence="5 6">
    <name type="scientific">Sphingobacterium cellulitidis</name>
    <dbReference type="NCBI Taxonomy" id="1768011"/>
    <lineage>
        <taxon>Bacteria</taxon>
        <taxon>Pseudomonadati</taxon>
        <taxon>Bacteroidota</taxon>
        <taxon>Sphingobacteriia</taxon>
        <taxon>Sphingobacteriales</taxon>
        <taxon>Sphingobacteriaceae</taxon>
        <taxon>Sphingobacterium</taxon>
    </lineage>
</organism>
<dbReference type="RefSeq" id="WP_182498660.1">
    <property type="nucleotide sequence ID" value="NZ_BMKM01000007.1"/>
</dbReference>
<evidence type="ECO:0000313" key="5">
    <source>
        <dbReference type="EMBL" id="GGE27668.1"/>
    </source>
</evidence>
<evidence type="ECO:0000256" key="3">
    <source>
        <dbReference type="ARBA" id="ARBA00022801"/>
    </source>
</evidence>
<reference evidence="5" key="2">
    <citation type="submission" date="2020-09" db="EMBL/GenBank/DDBJ databases">
        <authorList>
            <person name="Sun Q."/>
            <person name="Zhou Y."/>
        </authorList>
    </citation>
    <scope>NUCLEOTIDE SEQUENCE</scope>
    <source>
        <strain evidence="5">CGMCC 1.15966</strain>
    </source>
</reference>
<dbReference type="InterPro" id="IPR002071">
    <property type="entry name" value="Thermonucl_AS"/>
</dbReference>
<dbReference type="Pfam" id="PF00565">
    <property type="entry name" value="SNase"/>
    <property type="match status" value="1"/>
</dbReference>
<dbReference type="GO" id="GO:0003676">
    <property type="term" value="F:nucleic acid binding"/>
    <property type="evidence" value="ECO:0007669"/>
    <property type="project" value="InterPro"/>
</dbReference>
<gene>
    <name evidence="5" type="ORF">GCM10011516_26640</name>
</gene>
<comment type="caution">
    <text evidence="5">The sequence shown here is derived from an EMBL/GenBank/DDBJ whole genome shotgun (WGS) entry which is preliminary data.</text>
</comment>
<dbReference type="EMBL" id="BMKM01000007">
    <property type="protein sequence ID" value="GGE27668.1"/>
    <property type="molecule type" value="Genomic_DNA"/>
</dbReference>
<dbReference type="GO" id="GO:0016787">
    <property type="term" value="F:hydrolase activity"/>
    <property type="evidence" value="ECO:0007669"/>
    <property type="project" value="UniProtKB-KW"/>
</dbReference>
<dbReference type="PANTHER" id="PTHR12302:SF3">
    <property type="entry name" value="SERINE_THREONINE-PROTEIN KINASE 31"/>
    <property type="match status" value="1"/>
</dbReference>
<dbReference type="PROSITE" id="PS50830">
    <property type="entry name" value="TNASE_3"/>
    <property type="match status" value="1"/>
</dbReference>
<evidence type="ECO:0000256" key="1">
    <source>
        <dbReference type="ARBA" id="ARBA00022722"/>
    </source>
</evidence>
<name>A0A8H9G0C0_9SPHI</name>
<proteinExistence type="predicted"/>
<dbReference type="GO" id="GO:0005737">
    <property type="term" value="C:cytoplasm"/>
    <property type="evidence" value="ECO:0007669"/>
    <property type="project" value="TreeGrafter"/>
</dbReference>
<keyword evidence="1" id="KW-0540">Nuclease</keyword>
<keyword evidence="2" id="KW-0255">Endonuclease</keyword>
<evidence type="ECO:0000259" key="4">
    <source>
        <dbReference type="PROSITE" id="PS50830"/>
    </source>
</evidence>
<evidence type="ECO:0000313" key="6">
    <source>
        <dbReference type="Proteomes" id="UP000614460"/>
    </source>
</evidence>
<dbReference type="InterPro" id="IPR016071">
    <property type="entry name" value="Staphylococal_nuclease_OB-fold"/>
</dbReference>
<reference evidence="5" key="1">
    <citation type="journal article" date="2014" name="Int. J. Syst. Evol. Microbiol.">
        <title>Complete genome sequence of Corynebacterium casei LMG S-19264T (=DSM 44701T), isolated from a smear-ripened cheese.</title>
        <authorList>
            <consortium name="US DOE Joint Genome Institute (JGI-PGF)"/>
            <person name="Walter F."/>
            <person name="Albersmeier A."/>
            <person name="Kalinowski J."/>
            <person name="Ruckert C."/>
        </authorList>
    </citation>
    <scope>NUCLEOTIDE SEQUENCE</scope>
    <source>
        <strain evidence="5">CGMCC 1.15966</strain>
    </source>
</reference>
<protein>
    <submittedName>
        <fullName evidence="5">Nuclease</fullName>
    </submittedName>
</protein>
<evidence type="ECO:0000256" key="2">
    <source>
        <dbReference type="ARBA" id="ARBA00022759"/>
    </source>
</evidence>
<dbReference type="PANTHER" id="PTHR12302">
    <property type="entry name" value="EBNA2 BINDING PROTEIN P100"/>
    <property type="match status" value="1"/>
</dbReference>
<keyword evidence="3" id="KW-0378">Hydrolase</keyword>
<dbReference type="Gene3D" id="2.40.50.90">
    <property type="match status" value="1"/>
</dbReference>
<keyword evidence="6" id="KW-1185">Reference proteome</keyword>